<protein>
    <recommendedName>
        <fullName evidence="1">Trk system potassium uptake protein TrkA</fullName>
    </recommendedName>
</protein>
<dbReference type="InterPro" id="IPR006036">
    <property type="entry name" value="K_uptake_TrkA"/>
</dbReference>
<evidence type="ECO:0000256" key="6">
    <source>
        <dbReference type="ARBA" id="ARBA00023065"/>
    </source>
</evidence>
<feature type="domain" description="RCK N-terminal" evidence="7">
    <location>
        <begin position="1"/>
        <end position="123"/>
    </location>
</feature>
<dbReference type="GO" id="GO:0005886">
    <property type="term" value="C:plasma membrane"/>
    <property type="evidence" value="ECO:0007669"/>
    <property type="project" value="InterPro"/>
</dbReference>
<evidence type="ECO:0000256" key="5">
    <source>
        <dbReference type="ARBA" id="ARBA00023027"/>
    </source>
</evidence>
<evidence type="ECO:0000313" key="9">
    <source>
        <dbReference type="EMBL" id="CBL28790.1"/>
    </source>
</evidence>
<reference evidence="10" key="1">
    <citation type="submission" date="2010-03" db="EMBL/GenBank/DDBJ databases">
        <title>The genome sequence of Synergistetes sp. SGP1.</title>
        <authorList>
            <consortium name="metaHIT consortium -- http://www.metahit.eu/"/>
            <person name="Pajon A."/>
            <person name="Turner K."/>
            <person name="Parkhill J."/>
            <person name="Wade W."/>
            <person name="Vartoukian S."/>
        </authorList>
    </citation>
    <scope>NUCLEOTIDE SEQUENCE [LARGE SCALE GENOMIC DNA]</scope>
    <source>
        <strain evidence="10">SGP1</strain>
    </source>
</reference>
<dbReference type="EMBL" id="FP929056">
    <property type="protein sequence ID" value="CBL28790.1"/>
    <property type="molecule type" value="Genomic_DNA"/>
</dbReference>
<feature type="domain" description="RCK N-terminal" evidence="7">
    <location>
        <begin position="234"/>
        <end position="355"/>
    </location>
</feature>
<dbReference type="PANTHER" id="PTHR43833">
    <property type="entry name" value="POTASSIUM CHANNEL PROTEIN 2-RELATED-RELATED"/>
    <property type="match status" value="1"/>
</dbReference>
<keyword evidence="6" id="KW-0406">Ion transport</keyword>
<dbReference type="Gene3D" id="3.40.50.720">
    <property type="entry name" value="NAD(P)-binding Rossmann-like Domain"/>
    <property type="match status" value="2"/>
</dbReference>
<dbReference type="KEGG" id="sbr:SY1_19730"/>
<keyword evidence="5" id="KW-0520">NAD</keyword>
<keyword evidence="4" id="KW-0630">Potassium</keyword>
<dbReference type="Pfam" id="PF02080">
    <property type="entry name" value="TrkA_C"/>
    <property type="match status" value="2"/>
</dbReference>
<dbReference type="Pfam" id="PF02254">
    <property type="entry name" value="TrkA_N"/>
    <property type="match status" value="2"/>
</dbReference>
<dbReference type="AlphaFoldDB" id="A0AB94IYI8"/>
<evidence type="ECO:0000259" key="8">
    <source>
        <dbReference type="PROSITE" id="PS51202"/>
    </source>
</evidence>
<keyword evidence="3" id="KW-0633">Potassium transport</keyword>
<evidence type="ECO:0000256" key="4">
    <source>
        <dbReference type="ARBA" id="ARBA00022958"/>
    </source>
</evidence>
<evidence type="ECO:0000256" key="3">
    <source>
        <dbReference type="ARBA" id="ARBA00022538"/>
    </source>
</evidence>
<dbReference type="PANTHER" id="PTHR43833:SF5">
    <property type="entry name" value="TRK SYSTEM POTASSIUM UPTAKE PROTEIN TRKA"/>
    <property type="match status" value="1"/>
</dbReference>
<evidence type="ECO:0000256" key="1">
    <source>
        <dbReference type="ARBA" id="ARBA00017378"/>
    </source>
</evidence>
<feature type="domain" description="RCK C-terminal" evidence="8">
    <location>
        <begin position="143"/>
        <end position="228"/>
    </location>
</feature>
<evidence type="ECO:0000313" key="10">
    <source>
        <dbReference type="Proteomes" id="UP000008957"/>
    </source>
</evidence>
<dbReference type="InterPro" id="IPR036291">
    <property type="entry name" value="NAD(P)-bd_dom_sf"/>
</dbReference>
<dbReference type="Proteomes" id="UP000008957">
    <property type="component" value="Chromosome"/>
</dbReference>
<gene>
    <name evidence="9" type="ORF">SY1_19730</name>
</gene>
<dbReference type="PROSITE" id="PS51202">
    <property type="entry name" value="RCK_C"/>
    <property type="match status" value="2"/>
</dbReference>
<keyword evidence="2" id="KW-0813">Transport</keyword>
<name>A0AB94IYI8_9BACT</name>
<proteinExistence type="predicted"/>
<dbReference type="RefSeq" id="WP_015556937.1">
    <property type="nucleotide sequence ID" value="NC_021038.1"/>
</dbReference>
<feature type="domain" description="RCK C-terminal" evidence="8">
    <location>
        <begin position="376"/>
        <end position="457"/>
    </location>
</feature>
<dbReference type="Gene3D" id="3.30.70.1450">
    <property type="entry name" value="Regulator of K+ conductance, C-terminal domain"/>
    <property type="match status" value="2"/>
</dbReference>
<dbReference type="SUPFAM" id="SSF116726">
    <property type="entry name" value="TrkA C-terminal domain-like"/>
    <property type="match status" value="2"/>
</dbReference>
<organism evidence="9 10">
    <name type="scientific">Fretibacterium fastidiosum</name>
    <dbReference type="NCBI Taxonomy" id="651822"/>
    <lineage>
        <taxon>Bacteria</taxon>
        <taxon>Thermotogati</taxon>
        <taxon>Synergistota</taxon>
        <taxon>Synergistia</taxon>
        <taxon>Synergistales</taxon>
        <taxon>Aminobacteriaceae</taxon>
        <taxon>Fretibacterium</taxon>
    </lineage>
</organism>
<dbReference type="InterPro" id="IPR006037">
    <property type="entry name" value="RCK_C"/>
</dbReference>
<dbReference type="PRINTS" id="PR00335">
    <property type="entry name" value="KUPTAKETRKA"/>
</dbReference>
<dbReference type="GO" id="GO:0015079">
    <property type="term" value="F:potassium ion transmembrane transporter activity"/>
    <property type="evidence" value="ECO:0007669"/>
    <property type="project" value="InterPro"/>
</dbReference>
<evidence type="ECO:0000259" key="7">
    <source>
        <dbReference type="PROSITE" id="PS51201"/>
    </source>
</evidence>
<keyword evidence="10" id="KW-1185">Reference proteome</keyword>
<dbReference type="PROSITE" id="PS51201">
    <property type="entry name" value="RCK_N"/>
    <property type="match status" value="2"/>
</dbReference>
<dbReference type="InterPro" id="IPR036721">
    <property type="entry name" value="RCK_C_sf"/>
</dbReference>
<accession>A0AB94IYI8</accession>
<dbReference type="SUPFAM" id="SSF51735">
    <property type="entry name" value="NAD(P)-binding Rossmann-fold domains"/>
    <property type="match status" value="2"/>
</dbReference>
<dbReference type="InterPro" id="IPR003148">
    <property type="entry name" value="RCK_N"/>
</dbReference>
<evidence type="ECO:0000256" key="2">
    <source>
        <dbReference type="ARBA" id="ARBA00022448"/>
    </source>
</evidence>
<dbReference type="NCBIfam" id="NF007031">
    <property type="entry name" value="PRK09496.1-2"/>
    <property type="match status" value="1"/>
</dbReference>
<dbReference type="NCBIfam" id="NF007039">
    <property type="entry name" value="PRK09496.3-2"/>
    <property type="match status" value="1"/>
</dbReference>
<dbReference type="InterPro" id="IPR050721">
    <property type="entry name" value="Trk_Ktr_HKT_K-transport"/>
</dbReference>
<sequence length="460" mass="50844">MNIVIVGAGEVGRSIAATLSGDGHNVNLVEQDAERAKRAEDELDVRVIRGNGARPQVLWDAGVREEDCAADILVACTDRDEVNMLSCWIAHSAGVRHVIARARGLEFTDSPTWGQKLGIDMMISPERSVAREILELLTVSSATRTAELLNGQAAIYAFRVAEDSPLVGKSLKDIRIDYKDLVAIVVCVERPDGESFVPDGDTVLAAQDLCYVVSYKETVYMLEELFQRKNSRPLRRVFIVGGGKIGCQLIQRIQEAYRHAEIRLLDVNEERCRRLSNELGDRNTLFLHEDGIQREVLQEEGIEEADGYVCVTDSDEVNLVYAAMAKAMGVRKSIAVVRRRLYRDMPKYMPVDAVVDLNEALSSTILRTIRYPGHARALSIIEKIDAEMLEVVLPAKHSRAGIPLSDLGLPKGVLVALLGRGNRVFVPMGSTKLEPGDHLILFASTALMREAVELFSEAQP</sequence>
<reference evidence="9 10" key="2">
    <citation type="submission" date="2010-03" db="EMBL/GenBank/DDBJ databases">
        <authorList>
            <person name="Pajon A."/>
        </authorList>
    </citation>
    <scope>NUCLEOTIDE SEQUENCE [LARGE SCALE GENOMIC DNA]</scope>
    <source>
        <strain evidence="9 10">SGP1</strain>
    </source>
</reference>